<evidence type="ECO:0000256" key="1">
    <source>
        <dbReference type="SAM" id="MobiDB-lite"/>
    </source>
</evidence>
<accession>A0ABY6ZM66</accession>
<evidence type="ECO:0008006" key="4">
    <source>
        <dbReference type="Google" id="ProtNLM"/>
    </source>
</evidence>
<evidence type="ECO:0000313" key="2">
    <source>
        <dbReference type="EMBL" id="WAH43582.1"/>
    </source>
</evidence>
<gene>
    <name evidence="2" type="ORF">NZD89_09455</name>
</gene>
<sequence length="124" mass="12464">MSTIQKLIQGRRLSTILLGLLSAAKIITDAAGWNVITNQEINDLTNGAAALMTVLSVVMSHNKGPHTSGPSVGEAGPVSAPGPQASPKPSDSGTTDAGGAGTARIVVGGRICDPNGPTRLVGKR</sequence>
<evidence type="ECO:0000313" key="3">
    <source>
        <dbReference type="Proteomes" id="UP001164761"/>
    </source>
</evidence>
<keyword evidence="3" id="KW-1185">Reference proteome</keyword>
<protein>
    <recommendedName>
        <fullName evidence="4">Phage holin</fullName>
    </recommendedName>
</protein>
<reference evidence="2" key="1">
    <citation type="submission" date="2022-08" db="EMBL/GenBank/DDBJ databases">
        <title>Alicyclobacillus fastidiosus DSM 17978, complete genome.</title>
        <authorList>
            <person name="Wang Q."/>
            <person name="Cai R."/>
            <person name="Wang Z."/>
        </authorList>
    </citation>
    <scope>NUCLEOTIDE SEQUENCE</scope>
    <source>
        <strain evidence="2">DSM 17978</strain>
    </source>
</reference>
<feature type="region of interest" description="Disordered" evidence="1">
    <location>
        <begin position="60"/>
        <end position="124"/>
    </location>
</feature>
<dbReference type="Proteomes" id="UP001164761">
    <property type="component" value="Chromosome"/>
</dbReference>
<organism evidence="2 3">
    <name type="scientific">Alicyclobacillus fastidiosus</name>
    <dbReference type="NCBI Taxonomy" id="392011"/>
    <lineage>
        <taxon>Bacteria</taxon>
        <taxon>Bacillati</taxon>
        <taxon>Bacillota</taxon>
        <taxon>Bacilli</taxon>
        <taxon>Bacillales</taxon>
        <taxon>Alicyclobacillaceae</taxon>
        <taxon>Alicyclobacillus</taxon>
    </lineage>
</organism>
<proteinExistence type="predicted"/>
<dbReference type="EMBL" id="CP104067">
    <property type="protein sequence ID" value="WAH43582.1"/>
    <property type="molecule type" value="Genomic_DNA"/>
</dbReference>
<dbReference type="RefSeq" id="WP_268007462.1">
    <property type="nucleotide sequence ID" value="NZ_BSUT01000001.1"/>
</dbReference>
<name>A0ABY6ZM66_9BACL</name>